<accession>A0ABR4FJ45</accession>
<dbReference type="PANTHER" id="PTHR43374">
    <property type="entry name" value="FLAVIN PRENYLTRANSFERASE"/>
    <property type="match status" value="1"/>
</dbReference>
<evidence type="ECO:0000313" key="2">
    <source>
        <dbReference type="EMBL" id="KAL2783102.1"/>
    </source>
</evidence>
<dbReference type="PANTHER" id="PTHR43374:SF1">
    <property type="entry name" value="FLAVIN PRENYLTRANSFERASE PAD1, MITOCHONDRIAL"/>
    <property type="match status" value="1"/>
</dbReference>
<sequence length="400" mass="43629">MPVKKANSEGAGPSSSSLPSQKPRISSRANMAANGGRVSIARGYLDNICTRLKELEHIITSIRTGLNPVDAAGLDLMPETVKTPKSAVYTQPKGVSSRPEGIYAQSRTGECSLYLGPQSTLSYIMKNKSSTNCFQPLLGSDTLRKMLLDNESATYSFVNLWSPDMLAYDIGPVCHALPTDQQCKKLFAHYRDVAGVVYPVIGDVPRFEKILNLLLRNRAATDGVFEVDHAQPQGPFGVSIAYLGLVFAVLAAGCQSSDLCGQEIKLTSQIYVCCSYQCLRMTNFLSQPTLDAIQTLLVLSNVLSNNMNPGISYLLLGLTGRMGLTLGLHAESHIVACEKQALPEAILERVNILPDETKPSLILEAPNSHHNVFNQCAGVGVIRRRRPLREWEDHQLILAC</sequence>
<protein>
    <submittedName>
        <fullName evidence="2">Uncharacterized protein</fullName>
    </submittedName>
</protein>
<comment type="caution">
    <text evidence="2">The sequence shown here is derived from an EMBL/GenBank/DDBJ whole genome shotgun (WGS) entry which is preliminary data.</text>
</comment>
<feature type="region of interest" description="Disordered" evidence="1">
    <location>
        <begin position="1"/>
        <end position="25"/>
    </location>
</feature>
<keyword evidence="3" id="KW-1185">Reference proteome</keyword>
<name>A0ABR4FJ45_9EURO</name>
<evidence type="ECO:0000313" key="3">
    <source>
        <dbReference type="Proteomes" id="UP001610563"/>
    </source>
</evidence>
<gene>
    <name evidence="2" type="ORF">BJX66DRAFT_319143</name>
</gene>
<dbReference type="EMBL" id="JBFTWV010000270">
    <property type="protein sequence ID" value="KAL2783102.1"/>
    <property type="molecule type" value="Genomic_DNA"/>
</dbReference>
<dbReference type="CDD" id="cd12148">
    <property type="entry name" value="fungal_TF_MHR"/>
    <property type="match status" value="1"/>
</dbReference>
<dbReference type="InterPro" id="IPR004507">
    <property type="entry name" value="UbiX-like"/>
</dbReference>
<feature type="compositionally biased region" description="Polar residues" evidence="1">
    <location>
        <begin position="13"/>
        <end position="25"/>
    </location>
</feature>
<organism evidence="2 3">
    <name type="scientific">Aspergillus keveii</name>
    <dbReference type="NCBI Taxonomy" id="714993"/>
    <lineage>
        <taxon>Eukaryota</taxon>
        <taxon>Fungi</taxon>
        <taxon>Dikarya</taxon>
        <taxon>Ascomycota</taxon>
        <taxon>Pezizomycotina</taxon>
        <taxon>Eurotiomycetes</taxon>
        <taxon>Eurotiomycetidae</taxon>
        <taxon>Eurotiales</taxon>
        <taxon>Aspergillaceae</taxon>
        <taxon>Aspergillus</taxon>
        <taxon>Aspergillus subgen. Nidulantes</taxon>
    </lineage>
</organism>
<dbReference type="Proteomes" id="UP001610563">
    <property type="component" value="Unassembled WGS sequence"/>
</dbReference>
<proteinExistence type="predicted"/>
<reference evidence="2 3" key="1">
    <citation type="submission" date="2024-07" db="EMBL/GenBank/DDBJ databases">
        <title>Section-level genome sequencing and comparative genomics of Aspergillus sections Usti and Cavernicolus.</title>
        <authorList>
            <consortium name="Lawrence Berkeley National Laboratory"/>
            <person name="Nybo J.L."/>
            <person name="Vesth T.C."/>
            <person name="Theobald S."/>
            <person name="Frisvad J.C."/>
            <person name="Larsen T.O."/>
            <person name="Kjaerboelling I."/>
            <person name="Rothschild-Mancinelli K."/>
            <person name="Lyhne E.K."/>
            <person name="Kogle M.E."/>
            <person name="Barry K."/>
            <person name="Clum A."/>
            <person name="Na H."/>
            <person name="Ledsgaard L."/>
            <person name="Lin J."/>
            <person name="Lipzen A."/>
            <person name="Kuo A."/>
            <person name="Riley R."/>
            <person name="Mondo S."/>
            <person name="Labutti K."/>
            <person name="Haridas S."/>
            <person name="Pangalinan J."/>
            <person name="Salamov A.A."/>
            <person name="Simmons B.A."/>
            <person name="Magnuson J.K."/>
            <person name="Chen J."/>
            <person name="Drula E."/>
            <person name="Henrissat B."/>
            <person name="Wiebenga A."/>
            <person name="Lubbers R.J."/>
            <person name="Gomes A.C."/>
            <person name="Makela M.R."/>
            <person name="Stajich J."/>
            <person name="Grigoriev I.V."/>
            <person name="Mortensen U.H."/>
            <person name="De Vries R.P."/>
            <person name="Baker S.E."/>
            <person name="Andersen M.R."/>
        </authorList>
    </citation>
    <scope>NUCLEOTIDE SEQUENCE [LARGE SCALE GENOMIC DNA]</scope>
    <source>
        <strain evidence="2 3">CBS 209.92</strain>
    </source>
</reference>
<evidence type="ECO:0000256" key="1">
    <source>
        <dbReference type="SAM" id="MobiDB-lite"/>
    </source>
</evidence>